<evidence type="ECO:0000256" key="1">
    <source>
        <dbReference type="SAM" id="SignalP"/>
    </source>
</evidence>
<gene>
    <name evidence="2" type="ORF">ABEU20_002102</name>
</gene>
<reference evidence="2 3" key="1">
    <citation type="submission" date="2023-11" db="EMBL/GenBank/DDBJ databases">
        <authorList>
            <person name="Val-Calvo J."/>
            <person name="Scortti M."/>
            <person name="Vazquez-Boland J."/>
        </authorList>
    </citation>
    <scope>NUCLEOTIDE SEQUENCE [LARGE SCALE GENOMIC DNA]</scope>
    <source>
        <strain evidence="2 3">PAM 2766</strain>
    </source>
</reference>
<comment type="caution">
    <text evidence="2">The sequence shown here is derived from an EMBL/GenBank/DDBJ whole genome shotgun (WGS) entry which is preliminary data.</text>
</comment>
<sequence length="201" mass="20484">MQWGRAVGAAACLAVVAVSGAACATAVEGQARAQQDGMVAAGPDRVDSPAPPAVRPVSALPTCADLEKPVTSVLTGYRLDRDPRIETDMTLCWFSPAGAGEAVTVSVSPADQTAEELASTRDYLARAKPDRFVAAPSAERLGGYISEPLGDGNLALAMPGAQVVLMLPAGTTLPQQQVVDVLVAVAVGRGGLSRPLSPPGR</sequence>
<protein>
    <recommendedName>
        <fullName evidence="4">DUF3558 domain-containing protein</fullName>
    </recommendedName>
</protein>
<evidence type="ECO:0008006" key="4">
    <source>
        <dbReference type="Google" id="ProtNLM"/>
    </source>
</evidence>
<keyword evidence="3" id="KW-1185">Reference proteome</keyword>
<dbReference type="Proteomes" id="UP001629745">
    <property type="component" value="Unassembled WGS sequence"/>
</dbReference>
<organism evidence="2 3">
    <name type="scientific">Rhodococcus parequi</name>
    <dbReference type="NCBI Taxonomy" id="3137122"/>
    <lineage>
        <taxon>Bacteria</taxon>
        <taxon>Bacillati</taxon>
        <taxon>Actinomycetota</taxon>
        <taxon>Actinomycetes</taxon>
        <taxon>Mycobacteriales</taxon>
        <taxon>Nocardiaceae</taxon>
        <taxon>Rhodococcus</taxon>
    </lineage>
</organism>
<dbReference type="EMBL" id="JBDLNV010000003">
    <property type="protein sequence ID" value="MFM1723532.1"/>
    <property type="molecule type" value="Genomic_DNA"/>
</dbReference>
<name>A0ABW9FD98_9NOCA</name>
<proteinExistence type="predicted"/>
<dbReference type="PROSITE" id="PS51257">
    <property type="entry name" value="PROKAR_LIPOPROTEIN"/>
    <property type="match status" value="1"/>
</dbReference>
<evidence type="ECO:0000313" key="3">
    <source>
        <dbReference type="Proteomes" id="UP001629745"/>
    </source>
</evidence>
<dbReference type="RefSeq" id="WP_420164103.1">
    <property type="nucleotide sequence ID" value="NZ_JBDLNV010000003.1"/>
</dbReference>
<evidence type="ECO:0000313" key="2">
    <source>
        <dbReference type="EMBL" id="MFM1723532.1"/>
    </source>
</evidence>
<feature type="chain" id="PRO_5045381378" description="DUF3558 domain-containing protein" evidence="1">
    <location>
        <begin position="25"/>
        <end position="201"/>
    </location>
</feature>
<accession>A0ABW9FD98</accession>
<keyword evidence="1" id="KW-0732">Signal</keyword>
<feature type="signal peptide" evidence="1">
    <location>
        <begin position="1"/>
        <end position="24"/>
    </location>
</feature>